<dbReference type="Gene3D" id="1.20.1720.10">
    <property type="entry name" value="Multidrug resistance protein D"/>
    <property type="match status" value="1"/>
</dbReference>
<evidence type="ECO:0000256" key="4">
    <source>
        <dbReference type="ARBA" id="ARBA00022692"/>
    </source>
</evidence>
<dbReference type="InterPro" id="IPR020846">
    <property type="entry name" value="MFS_dom"/>
</dbReference>
<evidence type="ECO:0000256" key="2">
    <source>
        <dbReference type="ARBA" id="ARBA00022448"/>
    </source>
</evidence>
<reference evidence="9 10" key="1">
    <citation type="submission" date="2019-07" db="EMBL/GenBank/DDBJ databases">
        <title>Draft genome of C. aurimucosum strain 2274.</title>
        <authorList>
            <person name="Pacheco L.G.C."/>
            <person name="Aguiar E.R.G.R."/>
            <person name="Santos C.S."/>
            <person name="Rocha D.J.P.G."/>
            <person name="Sant'Anna L.O."/>
            <person name="Mattos-Guaraldi A.L."/>
            <person name="Santos L.S."/>
        </authorList>
    </citation>
    <scope>NUCLEOTIDE SEQUENCE [LARGE SCALE GENOMIC DNA]</scope>
    <source>
        <strain evidence="9 10">2274</strain>
    </source>
</reference>
<comment type="subcellular location">
    <subcellularLocation>
        <location evidence="1">Cell membrane</location>
        <topology evidence="1">Multi-pass membrane protein</topology>
    </subcellularLocation>
</comment>
<evidence type="ECO:0000256" key="1">
    <source>
        <dbReference type="ARBA" id="ARBA00004651"/>
    </source>
</evidence>
<dbReference type="InterPro" id="IPR005828">
    <property type="entry name" value="MFS_sugar_transport-like"/>
</dbReference>
<keyword evidence="2" id="KW-0813">Transport</keyword>
<evidence type="ECO:0000256" key="3">
    <source>
        <dbReference type="ARBA" id="ARBA00022475"/>
    </source>
</evidence>
<proteinExistence type="predicted"/>
<gene>
    <name evidence="9" type="ORF">FNY97_06105</name>
</gene>
<evidence type="ECO:0000256" key="5">
    <source>
        <dbReference type="ARBA" id="ARBA00022989"/>
    </source>
</evidence>
<dbReference type="RefSeq" id="WP_118779515.1">
    <property type="nucleotide sequence ID" value="NZ_VIOG01000004.1"/>
</dbReference>
<protein>
    <submittedName>
        <fullName evidence="9">MFS transporter</fullName>
    </submittedName>
</protein>
<organism evidence="9 10">
    <name type="scientific">Corynebacterium hiratae</name>
    <dbReference type="NCBI Taxonomy" id="3139423"/>
    <lineage>
        <taxon>Bacteria</taxon>
        <taxon>Bacillati</taxon>
        <taxon>Actinomycetota</taxon>
        <taxon>Actinomycetes</taxon>
        <taxon>Mycobacteriales</taxon>
        <taxon>Corynebacteriaceae</taxon>
        <taxon>Corynebacterium</taxon>
    </lineage>
</organism>
<keyword evidence="10" id="KW-1185">Reference proteome</keyword>
<dbReference type="GO" id="GO:0022857">
    <property type="term" value="F:transmembrane transporter activity"/>
    <property type="evidence" value="ECO:0007669"/>
    <property type="project" value="InterPro"/>
</dbReference>
<dbReference type="PANTHER" id="PTHR42718">
    <property type="entry name" value="MAJOR FACILITATOR SUPERFAMILY MULTIDRUG TRANSPORTER MFSC"/>
    <property type="match status" value="1"/>
</dbReference>
<keyword evidence="3" id="KW-1003">Cell membrane</keyword>
<keyword evidence="6 7" id="KW-0472">Membrane</keyword>
<dbReference type="Pfam" id="PF00083">
    <property type="entry name" value="Sugar_tr"/>
    <property type="match status" value="1"/>
</dbReference>
<keyword evidence="5 7" id="KW-1133">Transmembrane helix</keyword>
<evidence type="ECO:0000256" key="6">
    <source>
        <dbReference type="ARBA" id="ARBA00023136"/>
    </source>
</evidence>
<evidence type="ECO:0000313" key="10">
    <source>
        <dbReference type="Proteomes" id="UP000320443"/>
    </source>
</evidence>
<dbReference type="AlphaFoldDB" id="A0A553FYH6"/>
<feature type="domain" description="Major facilitator superfamily (MFS) profile" evidence="8">
    <location>
        <begin position="1"/>
        <end position="93"/>
    </location>
</feature>
<dbReference type="EMBL" id="VKDK01000007">
    <property type="protein sequence ID" value="TRX62293.1"/>
    <property type="molecule type" value="Genomic_DNA"/>
</dbReference>
<dbReference type="InterPro" id="IPR036259">
    <property type="entry name" value="MFS_trans_sf"/>
</dbReference>
<dbReference type="PROSITE" id="PS50850">
    <property type="entry name" value="MFS"/>
    <property type="match status" value="1"/>
</dbReference>
<dbReference type="GO" id="GO:0005886">
    <property type="term" value="C:plasma membrane"/>
    <property type="evidence" value="ECO:0007669"/>
    <property type="project" value="UniProtKB-SubCell"/>
</dbReference>
<keyword evidence="4 7" id="KW-0812">Transmembrane</keyword>
<accession>A0A553FYH6</accession>
<evidence type="ECO:0000256" key="7">
    <source>
        <dbReference type="SAM" id="Phobius"/>
    </source>
</evidence>
<sequence>MGQQPLCGATGGAALRRGKIADTWGRKRAFLTGLTIFVAGSVLAGFPTSTATWISARAVQAIGAAFIMPSTLSTGKPYSAANTAQQPLVCGAR</sequence>
<evidence type="ECO:0000259" key="8">
    <source>
        <dbReference type="PROSITE" id="PS50850"/>
    </source>
</evidence>
<comment type="caution">
    <text evidence="9">The sequence shown here is derived from an EMBL/GenBank/DDBJ whole genome shotgun (WGS) entry which is preliminary data.</text>
</comment>
<name>A0A553FYH6_9CORY</name>
<dbReference type="Proteomes" id="UP000320443">
    <property type="component" value="Unassembled WGS sequence"/>
</dbReference>
<dbReference type="SUPFAM" id="SSF103473">
    <property type="entry name" value="MFS general substrate transporter"/>
    <property type="match status" value="1"/>
</dbReference>
<feature type="transmembrane region" description="Helical" evidence="7">
    <location>
        <begin position="29"/>
        <end position="47"/>
    </location>
</feature>
<evidence type="ECO:0000313" key="9">
    <source>
        <dbReference type="EMBL" id="TRX62293.1"/>
    </source>
</evidence>
<dbReference type="PANTHER" id="PTHR42718:SF46">
    <property type="entry name" value="BLR6921 PROTEIN"/>
    <property type="match status" value="1"/>
</dbReference>